<evidence type="ECO:0000313" key="1">
    <source>
        <dbReference type="EMBL" id="KAH3888158.1"/>
    </source>
</evidence>
<name>A0A9D4N5C6_DREPO</name>
<sequence>MGKEVSCSHESCFTHMVTKLKEPEGMLARWLTLLDTYEITVEYRKGGLHGNADTMSRHHLRSRRCQFANCADCHNLSSKGNTLPGTLAPEYSVSTPFSPDYCSDECPELHALNPCHSSSQKGILMPEALSGKARADDVQCSSIQSPENSIHNYKQNEVDKNTVLCSN</sequence>
<dbReference type="AlphaFoldDB" id="A0A9D4N5C6"/>
<protein>
    <submittedName>
        <fullName evidence="1">Uncharacterized protein</fullName>
    </submittedName>
</protein>
<gene>
    <name evidence="1" type="ORF">DPMN_012185</name>
</gene>
<proteinExistence type="predicted"/>
<dbReference type="EMBL" id="JAIWYP010000001">
    <property type="protein sequence ID" value="KAH3888158.1"/>
    <property type="molecule type" value="Genomic_DNA"/>
</dbReference>
<reference evidence="1" key="2">
    <citation type="submission" date="2020-11" db="EMBL/GenBank/DDBJ databases">
        <authorList>
            <person name="McCartney M.A."/>
            <person name="Auch B."/>
            <person name="Kono T."/>
            <person name="Mallez S."/>
            <person name="Becker A."/>
            <person name="Gohl D.M."/>
            <person name="Silverstein K.A.T."/>
            <person name="Koren S."/>
            <person name="Bechman K.B."/>
            <person name="Herman A."/>
            <person name="Abrahante J.E."/>
            <person name="Garbe J."/>
        </authorList>
    </citation>
    <scope>NUCLEOTIDE SEQUENCE</scope>
    <source>
        <strain evidence="1">Duluth1</strain>
        <tissue evidence="1">Whole animal</tissue>
    </source>
</reference>
<reference evidence="1" key="1">
    <citation type="journal article" date="2019" name="bioRxiv">
        <title>The Genome of the Zebra Mussel, Dreissena polymorpha: A Resource for Invasive Species Research.</title>
        <authorList>
            <person name="McCartney M.A."/>
            <person name="Auch B."/>
            <person name="Kono T."/>
            <person name="Mallez S."/>
            <person name="Zhang Y."/>
            <person name="Obille A."/>
            <person name="Becker A."/>
            <person name="Abrahante J.E."/>
            <person name="Garbe J."/>
            <person name="Badalamenti J.P."/>
            <person name="Herman A."/>
            <person name="Mangelson H."/>
            <person name="Liachko I."/>
            <person name="Sullivan S."/>
            <person name="Sone E.D."/>
            <person name="Koren S."/>
            <person name="Silverstein K.A.T."/>
            <person name="Beckman K.B."/>
            <person name="Gohl D.M."/>
        </authorList>
    </citation>
    <scope>NUCLEOTIDE SEQUENCE</scope>
    <source>
        <strain evidence="1">Duluth1</strain>
        <tissue evidence="1">Whole animal</tissue>
    </source>
</reference>
<comment type="caution">
    <text evidence="1">The sequence shown here is derived from an EMBL/GenBank/DDBJ whole genome shotgun (WGS) entry which is preliminary data.</text>
</comment>
<organism evidence="1 2">
    <name type="scientific">Dreissena polymorpha</name>
    <name type="common">Zebra mussel</name>
    <name type="synonym">Mytilus polymorpha</name>
    <dbReference type="NCBI Taxonomy" id="45954"/>
    <lineage>
        <taxon>Eukaryota</taxon>
        <taxon>Metazoa</taxon>
        <taxon>Spiralia</taxon>
        <taxon>Lophotrochozoa</taxon>
        <taxon>Mollusca</taxon>
        <taxon>Bivalvia</taxon>
        <taxon>Autobranchia</taxon>
        <taxon>Heteroconchia</taxon>
        <taxon>Euheterodonta</taxon>
        <taxon>Imparidentia</taxon>
        <taxon>Neoheterodontei</taxon>
        <taxon>Myida</taxon>
        <taxon>Dreissenoidea</taxon>
        <taxon>Dreissenidae</taxon>
        <taxon>Dreissena</taxon>
    </lineage>
</organism>
<evidence type="ECO:0000313" key="2">
    <source>
        <dbReference type="Proteomes" id="UP000828390"/>
    </source>
</evidence>
<keyword evidence="2" id="KW-1185">Reference proteome</keyword>
<accession>A0A9D4N5C6</accession>
<dbReference type="Proteomes" id="UP000828390">
    <property type="component" value="Unassembled WGS sequence"/>
</dbReference>